<comment type="caution">
    <text evidence="1">The sequence shown here is derived from an EMBL/GenBank/DDBJ whole genome shotgun (WGS) entry which is preliminary data.</text>
</comment>
<sequence length="163" mass="19744">MCIEEKINSQLIRYKDTIEEKKLLRTLSAYVLTDHQKEAIERLKNVRQMQLNVFEDLLKLETQVSMEYLPTNFNRIDNFIRPNLYSPIVQDQLAVELKQKQFKNIQEAKRAWLNIYIDIYEVQYQEYDQHYQKEFNQFQVISLNNGQKHGVDLFNSFMTYINH</sequence>
<evidence type="ECO:0000313" key="1">
    <source>
        <dbReference type="EMBL" id="CAF1545817.1"/>
    </source>
</evidence>
<dbReference type="OrthoDB" id="10063257at2759"/>
<organism evidence="1 2">
    <name type="scientific">Adineta ricciae</name>
    <name type="common">Rotifer</name>
    <dbReference type="NCBI Taxonomy" id="249248"/>
    <lineage>
        <taxon>Eukaryota</taxon>
        <taxon>Metazoa</taxon>
        <taxon>Spiralia</taxon>
        <taxon>Gnathifera</taxon>
        <taxon>Rotifera</taxon>
        <taxon>Eurotatoria</taxon>
        <taxon>Bdelloidea</taxon>
        <taxon>Adinetida</taxon>
        <taxon>Adinetidae</taxon>
        <taxon>Adineta</taxon>
    </lineage>
</organism>
<name>A0A815WNT1_ADIRI</name>
<dbReference type="Proteomes" id="UP000663852">
    <property type="component" value="Unassembled WGS sequence"/>
</dbReference>
<gene>
    <name evidence="1" type="ORF">EDS130_LOCUS45646</name>
</gene>
<proteinExistence type="predicted"/>
<dbReference type="AlphaFoldDB" id="A0A815WNT1"/>
<reference evidence="1" key="1">
    <citation type="submission" date="2021-02" db="EMBL/GenBank/DDBJ databases">
        <authorList>
            <person name="Nowell W R."/>
        </authorList>
    </citation>
    <scope>NUCLEOTIDE SEQUENCE</scope>
</reference>
<dbReference type="EMBL" id="CAJNOJ010001189">
    <property type="protein sequence ID" value="CAF1545817.1"/>
    <property type="molecule type" value="Genomic_DNA"/>
</dbReference>
<protein>
    <submittedName>
        <fullName evidence="1">Uncharacterized protein</fullName>
    </submittedName>
</protein>
<feature type="non-terminal residue" evidence="1">
    <location>
        <position position="1"/>
    </location>
</feature>
<accession>A0A815WNT1</accession>
<evidence type="ECO:0000313" key="2">
    <source>
        <dbReference type="Proteomes" id="UP000663852"/>
    </source>
</evidence>